<evidence type="ECO:0000313" key="2">
    <source>
        <dbReference type="Proteomes" id="UP000246316"/>
    </source>
</evidence>
<dbReference type="GeneID" id="65112764"/>
<keyword evidence="2" id="KW-1185">Reference proteome</keyword>
<name>A0A2S1GLR2_9CAUD</name>
<dbReference type="Proteomes" id="UP000246316">
    <property type="component" value="Segment"/>
</dbReference>
<dbReference type="EMBL" id="MH059636">
    <property type="protein sequence ID" value="AWD90331.1"/>
    <property type="molecule type" value="Genomic_DNA"/>
</dbReference>
<reference evidence="1" key="1">
    <citation type="submission" date="2018-03" db="EMBL/GenBank/DDBJ databases">
        <title>Phage therapy in agriculture - a green tech approach to combat plant pathogenic bacteria.</title>
        <authorList>
            <person name="Carstens A.B."/>
            <person name="Djurhuus A.M."/>
            <person name="Hansen L.H."/>
        </authorList>
    </citation>
    <scope>NUCLEOTIDE SEQUENCE [LARGE SCALE GENOMIC DNA]</scope>
</reference>
<dbReference type="KEGG" id="vg:65112764"/>
<proteinExistence type="predicted"/>
<dbReference type="RefSeq" id="YP_010095130.1">
    <property type="nucleotide sequence ID" value="NC_055743.1"/>
</dbReference>
<organism evidence="1 2">
    <name type="scientific">Erwinia phage Cronus</name>
    <dbReference type="NCBI Taxonomy" id="2163633"/>
    <lineage>
        <taxon>Viruses</taxon>
        <taxon>Duplodnaviria</taxon>
        <taxon>Heunggongvirae</taxon>
        <taxon>Uroviricota</taxon>
        <taxon>Caudoviricetes</taxon>
        <taxon>Pantevenvirales</taxon>
        <taxon>Straboviridae</taxon>
        <taxon>Tevenvirinae</taxon>
        <taxon>Risoevirus</taxon>
        <taxon>Risoevirus cronus</taxon>
        <taxon>Roskildevirus cronus</taxon>
    </lineage>
</organism>
<sequence length="113" mass="13096">MTYLSRDKTHFVFAFTHMMNSKFTSASLGLNKWRSLSDFSGILAVSAGLDREFFYKSGSLIMRPIIKDILGGYTLEDYDLQIREVLVITVGMKVQFEVRKTHRNTFEYRVIKA</sequence>
<accession>A0A2S1GLR2</accession>
<evidence type="ECO:0000313" key="1">
    <source>
        <dbReference type="EMBL" id="AWD90331.1"/>
    </source>
</evidence>
<protein>
    <submittedName>
        <fullName evidence="1">Uncharacterized protein</fullName>
    </submittedName>
</protein>